<protein>
    <submittedName>
        <fullName evidence="1">Uncharacterized protein</fullName>
    </submittedName>
</protein>
<dbReference type="EMBL" id="JAEFBK010000013">
    <property type="protein sequence ID" value="KAG7533275.1"/>
    <property type="molecule type" value="Genomic_DNA"/>
</dbReference>
<evidence type="ECO:0000313" key="2">
    <source>
        <dbReference type="Proteomes" id="UP000694240"/>
    </source>
</evidence>
<comment type="caution">
    <text evidence="1">The sequence shown here is derived from an EMBL/GenBank/DDBJ whole genome shotgun (WGS) entry which is preliminary data.</text>
</comment>
<name>A0A8T1XHK1_9BRAS</name>
<organism evidence="1 2">
    <name type="scientific">Arabidopsis thaliana x Arabidopsis arenosa</name>
    <dbReference type="NCBI Taxonomy" id="1240361"/>
    <lineage>
        <taxon>Eukaryota</taxon>
        <taxon>Viridiplantae</taxon>
        <taxon>Streptophyta</taxon>
        <taxon>Embryophyta</taxon>
        <taxon>Tracheophyta</taxon>
        <taxon>Spermatophyta</taxon>
        <taxon>Magnoliopsida</taxon>
        <taxon>eudicotyledons</taxon>
        <taxon>Gunneridae</taxon>
        <taxon>Pentapetalae</taxon>
        <taxon>rosids</taxon>
        <taxon>malvids</taxon>
        <taxon>Brassicales</taxon>
        <taxon>Brassicaceae</taxon>
        <taxon>Camelineae</taxon>
        <taxon>Arabidopsis</taxon>
    </lineage>
</organism>
<gene>
    <name evidence="1" type="ORF">ISN45_Aa08g009130</name>
</gene>
<reference evidence="1 2" key="1">
    <citation type="submission" date="2020-12" db="EMBL/GenBank/DDBJ databases">
        <title>Concerted genomic and epigenomic changes stabilize Arabidopsis allopolyploids.</title>
        <authorList>
            <person name="Chen Z."/>
        </authorList>
    </citation>
    <scope>NUCLEOTIDE SEQUENCE [LARGE SCALE GENOMIC DNA]</scope>
    <source>
        <strain evidence="1">Allo738</strain>
        <tissue evidence="1">Leaf</tissue>
    </source>
</reference>
<dbReference type="Proteomes" id="UP000694240">
    <property type="component" value="Chromosome 13"/>
</dbReference>
<dbReference type="AlphaFoldDB" id="A0A8T1XHK1"/>
<evidence type="ECO:0000313" key="1">
    <source>
        <dbReference type="EMBL" id="KAG7533275.1"/>
    </source>
</evidence>
<proteinExistence type="predicted"/>
<sequence>METLRNLVNASDINAIMMDEFLSWPHFVQPDSPFRAYFGLLLDRGVVPAIYLEGVRQANNLLTVAHGLTLLSSVSPFDPYACFANGLFLTLIYLEGVRQANNFLTVAHGLTLLSSVSPFNPYACFANGLFLTCTGNHVGFLPISDMFWEMTPTFEAAHAVAELVMYHISQLHTEGPRLSQRSWSILINYLPVTQTPIETLRNLVNASDINAIVMDEFLSWPHFVQPDSPIRAYFGLLLDRGAVPAIYLEGVRQANNFLTVAHGLTLLNSVSPFDPYACFANGLFLTSSFTPKDLVSGNVRRGLSTLQPVLTAARTVNAAEGVSSTGTRGRCVSSTRFDIAITNEA</sequence>
<accession>A0A8T1XHK1</accession>
<keyword evidence="2" id="KW-1185">Reference proteome</keyword>